<dbReference type="PANTHER" id="PTHR24302:SF15">
    <property type="entry name" value="FATTY-ACID PEROXYGENASE"/>
    <property type="match status" value="1"/>
</dbReference>
<evidence type="ECO:0000256" key="2">
    <source>
        <dbReference type="ARBA" id="ARBA00022617"/>
    </source>
</evidence>
<dbReference type="CDD" id="cd11067">
    <property type="entry name" value="CYP152"/>
    <property type="match status" value="1"/>
</dbReference>
<comment type="cofactor">
    <cofactor evidence="6">
        <name>heme</name>
        <dbReference type="ChEBI" id="CHEBI:30413"/>
    </cofactor>
</comment>
<keyword evidence="5 6" id="KW-0408">Iron</keyword>
<accession>A0A7R7EKA0</accession>
<dbReference type="GO" id="GO:0020037">
    <property type="term" value="F:heme binding"/>
    <property type="evidence" value="ECO:0007669"/>
    <property type="project" value="InterPro"/>
</dbReference>
<evidence type="ECO:0000256" key="1">
    <source>
        <dbReference type="ARBA" id="ARBA00010617"/>
    </source>
</evidence>
<dbReference type="InterPro" id="IPR002401">
    <property type="entry name" value="Cyt_P450_E_grp-I"/>
</dbReference>
<evidence type="ECO:0000256" key="5">
    <source>
        <dbReference type="ARBA" id="ARBA00023004"/>
    </source>
</evidence>
<gene>
    <name evidence="7" type="ORF">bsdtb5_17260</name>
</gene>
<dbReference type="RefSeq" id="WP_271715650.1">
    <property type="nucleotide sequence ID" value="NZ_AP024169.1"/>
</dbReference>
<dbReference type="PANTHER" id="PTHR24302">
    <property type="entry name" value="CYTOCHROME P450 FAMILY 3"/>
    <property type="match status" value="1"/>
</dbReference>
<evidence type="ECO:0000313" key="8">
    <source>
        <dbReference type="Proteomes" id="UP000595897"/>
    </source>
</evidence>
<dbReference type="InterPro" id="IPR036396">
    <property type="entry name" value="Cyt_P450_sf"/>
</dbReference>
<dbReference type="Pfam" id="PF00067">
    <property type="entry name" value="p450"/>
    <property type="match status" value="1"/>
</dbReference>
<organism evidence="7 8">
    <name type="scientific">Anaeromicropila herbilytica</name>
    <dbReference type="NCBI Taxonomy" id="2785025"/>
    <lineage>
        <taxon>Bacteria</taxon>
        <taxon>Bacillati</taxon>
        <taxon>Bacillota</taxon>
        <taxon>Clostridia</taxon>
        <taxon>Lachnospirales</taxon>
        <taxon>Lachnospiraceae</taxon>
        <taxon>Anaeromicropila</taxon>
    </lineage>
</organism>
<comment type="similarity">
    <text evidence="1">Belongs to the cytochrome P450 family.</text>
</comment>
<dbReference type="SUPFAM" id="SSF48264">
    <property type="entry name" value="Cytochrome P450"/>
    <property type="match status" value="1"/>
</dbReference>
<keyword evidence="3 6" id="KW-0479">Metal-binding</keyword>
<evidence type="ECO:0000256" key="6">
    <source>
        <dbReference type="PIRSR" id="PIRSR602401-1"/>
    </source>
</evidence>
<dbReference type="InterPro" id="IPR050705">
    <property type="entry name" value="Cytochrome_P450_3A"/>
</dbReference>
<protein>
    <submittedName>
        <fullName evidence="7">Cytochrome P450</fullName>
    </submittedName>
</protein>
<keyword evidence="8" id="KW-1185">Reference proteome</keyword>
<dbReference type="InterPro" id="IPR001128">
    <property type="entry name" value="Cyt_P450"/>
</dbReference>
<feature type="binding site" description="axial binding residue" evidence="6">
    <location>
        <position position="365"/>
    </location>
    <ligand>
        <name>heme</name>
        <dbReference type="ChEBI" id="CHEBI:30413"/>
    </ligand>
    <ligandPart>
        <name>Fe</name>
        <dbReference type="ChEBI" id="CHEBI:18248"/>
    </ligandPart>
</feature>
<keyword evidence="2 6" id="KW-0349">Heme</keyword>
<dbReference type="PRINTS" id="PR00463">
    <property type="entry name" value="EP450I"/>
</dbReference>
<proteinExistence type="inferred from homology"/>
<dbReference type="GO" id="GO:0004497">
    <property type="term" value="F:monooxygenase activity"/>
    <property type="evidence" value="ECO:0007669"/>
    <property type="project" value="InterPro"/>
</dbReference>
<dbReference type="Gene3D" id="1.10.630.10">
    <property type="entry name" value="Cytochrome P450"/>
    <property type="match status" value="1"/>
</dbReference>
<dbReference type="KEGG" id="ahb:bsdtb5_17260"/>
<keyword evidence="4" id="KW-0560">Oxidoreductase</keyword>
<dbReference type="AlphaFoldDB" id="A0A7R7EKA0"/>
<dbReference type="GO" id="GO:0005506">
    <property type="term" value="F:iron ion binding"/>
    <property type="evidence" value="ECO:0007669"/>
    <property type="project" value="InterPro"/>
</dbReference>
<sequence>MNNNMKEIPLNRTLDDSIFLLLEGYPYMQKRCHKYDTDIFQTRLFGKKTICISGKDAAKVFYDNKFFVRKGVAPKRIQNTLLGKNGVQALDGKAHQNRKDMFISIMTPENIQKLVQYTKEQYLYNSIRWHNRNIILFDEVQKLLCQVACKWAGVPLNYDEIEQRATDLGKMIDGFGAIGPRYLEGKCARKRSEEWIGNIIDKIRSQKLTPEKGSAADIIAWYYDQRGKLLDTQIAAVELLNIVRPIVAIATYITFGAVAMYKYPRSRKKLQKNNEDYQWMFSEEVRRLYPFTPFVGAKVRKNFIWKQYYFKKGTLVMLDIYGINHDVRLWENPYEFIPERFSKPIDDIYLFMPQGGGDYKKGHRCAGELVTVEIMKASFDFIANNLEYQVPKQNLKIRLSRIPTLPKSGFRMEKVNRFVD</sequence>
<evidence type="ECO:0000256" key="3">
    <source>
        <dbReference type="ARBA" id="ARBA00022723"/>
    </source>
</evidence>
<dbReference type="GO" id="GO:0016705">
    <property type="term" value="F:oxidoreductase activity, acting on paired donors, with incorporation or reduction of molecular oxygen"/>
    <property type="evidence" value="ECO:0007669"/>
    <property type="project" value="InterPro"/>
</dbReference>
<evidence type="ECO:0000313" key="7">
    <source>
        <dbReference type="EMBL" id="BCN30431.1"/>
    </source>
</evidence>
<name>A0A7R7EKA0_9FIRM</name>
<dbReference type="EMBL" id="AP024169">
    <property type="protein sequence ID" value="BCN30431.1"/>
    <property type="molecule type" value="Genomic_DNA"/>
</dbReference>
<dbReference type="Proteomes" id="UP000595897">
    <property type="component" value="Chromosome"/>
</dbReference>
<reference evidence="7 8" key="1">
    <citation type="submission" date="2020-11" db="EMBL/GenBank/DDBJ databases">
        <title>Draft genome sequencing of a Lachnospiraceae strain isolated from anoxic soil subjected to BSD treatment.</title>
        <authorList>
            <person name="Uek A."/>
            <person name="Tonouchi A."/>
        </authorList>
    </citation>
    <scope>NUCLEOTIDE SEQUENCE [LARGE SCALE GENOMIC DNA]</scope>
    <source>
        <strain evidence="7 8">TB5</strain>
    </source>
</reference>
<evidence type="ECO:0000256" key="4">
    <source>
        <dbReference type="ARBA" id="ARBA00023002"/>
    </source>
</evidence>